<gene>
    <name evidence="4" type="ORF">CCAE0312_LOCUS7060</name>
</gene>
<dbReference type="GO" id="GO:0019898">
    <property type="term" value="C:extrinsic component of membrane"/>
    <property type="evidence" value="ECO:0007669"/>
    <property type="project" value="InterPro"/>
</dbReference>
<evidence type="ECO:0000256" key="2">
    <source>
        <dbReference type="ARBA" id="ARBA00023078"/>
    </source>
</evidence>
<dbReference type="GO" id="GO:0009523">
    <property type="term" value="C:photosystem II"/>
    <property type="evidence" value="ECO:0007669"/>
    <property type="project" value="InterPro"/>
</dbReference>
<dbReference type="InterPro" id="IPR023222">
    <property type="entry name" value="PsbQ-like_dom_sf"/>
</dbReference>
<evidence type="ECO:0000256" key="1">
    <source>
        <dbReference type="ARBA" id="ARBA00004370"/>
    </source>
</evidence>
<dbReference type="Gene3D" id="1.20.120.290">
    <property type="entry name" value="Oxygen-evolving enhancer protein 3 (PsbQ), four-helix up-down bundle"/>
    <property type="match status" value="1"/>
</dbReference>
<dbReference type="SUPFAM" id="SSF101112">
    <property type="entry name" value="Oxygen-evolving enhancer protein 3"/>
    <property type="match status" value="1"/>
</dbReference>
<dbReference type="GO" id="GO:0005509">
    <property type="term" value="F:calcium ion binding"/>
    <property type="evidence" value="ECO:0007669"/>
    <property type="project" value="InterPro"/>
</dbReference>
<evidence type="ECO:0000256" key="3">
    <source>
        <dbReference type="ARBA" id="ARBA00023136"/>
    </source>
</evidence>
<dbReference type="Pfam" id="PF05757">
    <property type="entry name" value="PsbQ"/>
    <property type="match status" value="1"/>
</dbReference>
<accession>A0A7S1TF77</accession>
<keyword evidence="3" id="KW-0472">Membrane</keyword>
<proteinExistence type="predicted"/>
<keyword evidence="2" id="KW-0793">Thylakoid</keyword>
<sequence length="209" mass="22899">MAFVTGGSWVKAAVTESGVCSRSGARWVMAVEANDDGVSAVSRRAVLLGGIAAVAAAVGAGSPALAGDGPKYSIFGGGAMSSPFTYTITKKGPILYKKFNPEEIELFTNTIKEGKRRIALTAGYIDERSWEDVRSEIRRQTQDMRKYQFRLMEALDDDTEAQDAYKQFKNSLEKLDYLARVKDADRAKREQATLLRALDNWASKTGITL</sequence>
<organism evidence="4">
    <name type="scientific">Compsopogon caeruleus</name>
    <dbReference type="NCBI Taxonomy" id="31354"/>
    <lineage>
        <taxon>Eukaryota</taxon>
        <taxon>Rhodophyta</taxon>
        <taxon>Compsopogonophyceae</taxon>
        <taxon>Compsopogonales</taxon>
        <taxon>Compsopogonaceae</taxon>
        <taxon>Compsopogon</taxon>
    </lineage>
</organism>
<dbReference type="GO" id="GO:0015979">
    <property type="term" value="P:photosynthesis"/>
    <property type="evidence" value="ECO:0007669"/>
    <property type="project" value="InterPro"/>
</dbReference>
<dbReference type="AlphaFoldDB" id="A0A7S1TF77"/>
<dbReference type="InterPro" id="IPR008797">
    <property type="entry name" value="PSII_PsbQ"/>
</dbReference>
<name>A0A7S1TF77_9RHOD</name>
<protein>
    <recommendedName>
        <fullName evidence="5">Extrinsic protein in photosystem II</fullName>
    </recommendedName>
</protein>
<reference evidence="4" key="1">
    <citation type="submission" date="2021-01" db="EMBL/GenBank/DDBJ databases">
        <authorList>
            <person name="Corre E."/>
            <person name="Pelletier E."/>
            <person name="Niang G."/>
            <person name="Scheremetjew M."/>
            <person name="Finn R."/>
            <person name="Kale V."/>
            <person name="Holt S."/>
            <person name="Cochrane G."/>
            <person name="Meng A."/>
            <person name="Brown T."/>
            <person name="Cohen L."/>
        </authorList>
    </citation>
    <scope>NUCLEOTIDE SEQUENCE</scope>
    <source>
        <strain evidence="4">SAG 36.94</strain>
    </source>
</reference>
<evidence type="ECO:0000313" key="4">
    <source>
        <dbReference type="EMBL" id="CAD9234970.1"/>
    </source>
</evidence>
<evidence type="ECO:0008006" key="5">
    <source>
        <dbReference type="Google" id="ProtNLM"/>
    </source>
</evidence>
<dbReference type="EMBL" id="HBGH01012652">
    <property type="protein sequence ID" value="CAD9234970.1"/>
    <property type="molecule type" value="Transcribed_RNA"/>
</dbReference>
<comment type="subcellular location">
    <subcellularLocation>
        <location evidence="1">Membrane</location>
    </subcellularLocation>
</comment>